<name>A0A1M5WU41_9FLAO</name>
<dbReference type="RefSeq" id="WP_072981577.1">
    <property type="nucleotide sequence ID" value="NZ_FQXT01000002.1"/>
</dbReference>
<proteinExistence type="predicted"/>
<keyword evidence="6" id="KW-1185">Reference proteome</keyword>
<dbReference type="STRING" id="573501.SAMN04487999_1380"/>
<evidence type="ECO:0000313" key="5">
    <source>
        <dbReference type="Proteomes" id="UP000184240"/>
    </source>
</evidence>
<reference evidence="5" key="1">
    <citation type="submission" date="2016-11" db="EMBL/GenBank/DDBJ databases">
        <authorList>
            <person name="Varghese N."/>
            <person name="Submissions S."/>
        </authorList>
    </citation>
    <scope>NUCLEOTIDE SEQUENCE [LARGE SCALE GENOMIC DNA]</scope>
    <source>
        <strain evidence="5">DSM 19859</strain>
    </source>
</reference>
<reference evidence="3 6" key="3">
    <citation type="submission" date="2018-07" db="EMBL/GenBank/DDBJ databases">
        <title>Leeuwenhoekiella genomics.</title>
        <authorList>
            <person name="Tahon G."/>
            <person name="Willems A."/>
        </authorList>
    </citation>
    <scope>NUCLEOTIDE SEQUENCE [LARGE SCALE GENOMIC DNA]</scope>
    <source>
        <strain evidence="3 6">LMG 24856</strain>
    </source>
</reference>
<feature type="domain" description="TonB C-terminal" evidence="2">
    <location>
        <begin position="65"/>
        <end position="137"/>
    </location>
</feature>
<gene>
    <name evidence="3" type="ORF">DSM01_672</name>
    <name evidence="4" type="ORF">SAMN04487999_1380</name>
</gene>
<dbReference type="AlphaFoldDB" id="A0A1M5WU41"/>
<dbReference type="Proteomes" id="UP000184240">
    <property type="component" value="Unassembled WGS sequence"/>
</dbReference>
<feature type="chain" id="PRO_5013223255" evidence="1">
    <location>
        <begin position="19"/>
        <end position="137"/>
    </location>
</feature>
<evidence type="ECO:0000259" key="2">
    <source>
        <dbReference type="Pfam" id="PF03544"/>
    </source>
</evidence>
<dbReference type="OrthoDB" id="1522859at2"/>
<dbReference type="Gene3D" id="3.30.1150.10">
    <property type="match status" value="1"/>
</dbReference>
<evidence type="ECO:0000313" key="3">
    <source>
        <dbReference type="EMBL" id="RXG31526.1"/>
    </source>
</evidence>
<evidence type="ECO:0000256" key="1">
    <source>
        <dbReference type="SAM" id="SignalP"/>
    </source>
</evidence>
<dbReference type="Pfam" id="PF03544">
    <property type="entry name" value="TonB_C"/>
    <property type="match status" value="1"/>
</dbReference>
<dbReference type="EMBL" id="QOVN01000001">
    <property type="protein sequence ID" value="RXG31526.1"/>
    <property type="molecule type" value="Genomic_DNA"/>
</dbReference>
<sequence length="137" mass="14935">MRSLLLITCFLVCAFSFAQEGVLVSGNGITINEIPPVWPGCTGSTAEKKACFKKQLVQHVVSNFQFPKGYKKGSVKEKVVVDFVINEEGKPQILGVKGGTKVLQEEAKRNIMAIPQMTPGQAGGKPRAIKYSMPFTF</sequence>
<evidence type="ECO:0000313" key="4">
    <source>
        <dbReference type="EMBL" id="SHH90960.1"/>
    </source>
</evidence>
<dbReference type="InterPro" id="IPR037682">
    <property type="entry name" value="TonB_C"/>
</dbReference>
<reference evidence="4" key="2">
    <citation type="submission" date="2016-11" db="EMBL/GenBank/DDBJ databases">
        <authorList>
            <person name="Jaros S."/>
            <person name="Januszkiewicz K."/>
            <person name="Wedrychowicz H."/>
        </authorList>
    </citation>
    <scope>NUCLEOTIDE SEQUENCE [LARGE SCALE GENOMIC DNA]</scope>
    <source>
        <strain evidence="4">DSM 19859</strain>
    </source>
</reference>
<dbReference type="SUPFAM" id="SSF74653">
    <property type="entry name" value="TolA/TonB C-terminal domain"/>
    <property type="match status" value="1"/>
</dbReference>
<protein>
    <submittedName>
        <fullName evidence="4">TonB protein C-terminal</fullName>
    </submittedName>
    <submittedName>
        <fullName evidence="3">TonB-like protein</fullName>
    </submittedName>
</protein>
<accession>A0A1M5WU41</accession>
<dbReference type="GO" id="GO:0055085">
    <property type="term" value="P:transmembrane transport"/>
    <property type="evidence" value="ECO:0007669"/>
    <property type="project" value="InterPro"/>
</dbReference>
<organism evidence="4 5">
    <name type="scientific">Leeuwenhoekiella palythoae</name>
    <dbReference type="NCBI Taxonomy" id="573501"/>
    <lineage>
        <taxon>Bacteria</taxon>
        <taxon>Pseudomonadati</taxon>
        <taxon>Bacteroidota</taxon>
        <taxon>Flavobacteriia</taxon>
        <taxon>Flavobacteriales</taxon>
        <taxon>Flavobacteriaceae</taxon>
        <taxon>Leeuwenhoekiella</taxon>
    </lineage>
</organism>
<evidence type="ECO:0000313" key="6">
    <source>
        <dbReference type="Proteomes" id="UP000290037"/>
    </source>
</evidence>
<feature type="signal peptide" evidence="1">
    <location>
        <begin position="1"/>
        <end position="18"/>
    </location>
</feature>
<dbReference type="Proteomes" id="UP000290037">
    <property type="component" value="Unassembled WGS sequence"/>
</dbReference>
<dbReference type="EMBL" id="FQXT01000002">
    <property type="protein sequence ID" value="SHH90960.1"/>
    <property type="molecule type" value="Genomic_DNA"/>
</dbReference>
<keyword evidence="1" id="KW-0732">Signal</keyword>